<dbReference type="GO" id="GO:0004252">
    <property type="term" value="F:serine-type endopeptidase activity"/>
    <property type="evidence" value="ECO:0007669"/>
    <property type="project" value="TreeGrafter"/>
</dbReference>
<accession>A0AAN0SVY8</accession>
<keyword evidence="1 3" id="KW-0378">Hydrolase</keyword>
<feature type="domain" description="Peptidase S9 prolyl oligopeptidase catalytic" evidence="2">
    <location>
        <begin position="2"/>
        <end position="156"/>
    </location>
</feature>
<dbReference type="InterPro" id="IPR029058">
    <property type="entry name" value="AB_hydrolase_fold"/>
</dbReference>
<dbReference type="Proteomes" id="UP000031861">
    <property type="component" value="Chromosome"/>
</dbReference>
<dbReference type="AlphaFoldDB" id="A0AAN0SVY8"/>
<dbReference type="SUPFAM" id="SSF53474">
    <property type="entry name" value="alpha/beta-Hydrolases"/>
    <property type="match status" value="1"/>
</dbReference>
<evidence type="ECO:0000259" key="2">
    <source>
        <dbReference type="Pfam" id="PF00326"/>
    </source>
</evidence>
<dbReference type="InterPro" id="IPR001375">
    <property type="entry name" value="Peptidase_S9_cat"/>
</dbReference>
<name>A0AAN0SVY8_BACCE</name>
<dbReference type="PANTHER" id="PTHR42776:SF27">
    <property type="entry name" value="DIPEPTIDYL PEPTIDASE FAMILY MEMBER 6"/>
    <property type="match status" value="1"/>
</dbReference>
<evidence type="ECO:0000313" key="4">
    <source>
        <dbReference type="Proteomes" id="UP000031861"/>
    </source>
</evidence>
<sequence length="167" mass="18914">MDELVEKGMVDKDRVGVMGWSNGGYISAFCSTFSSRFKAISVGGGITNWSTHYVNTDIPYFIRMYLGNTPWNDPDIYKRTSPMTYIKSACTPTLIQHGEKDARIPITNAYELHQGLKDMEVDTELIIFKGMAYSSDQPGVHVAIMKQNLMWFSHYILGESMEDFSTI</sequence>
<evidence type="ECO:0000256" key="1">
    <source>
        <dbReference type="ARBA" id="ARBA00022801"/>
    </source>
</evidence>
<dbReference type="PANTHER" id="PTHR42776">
    <property type="entry name" value="SERINE PEPTIDASE S9 FAMILY MEMBER"/>
    <property type="match status" value="1"/>
</dbReference>
<organism evidence="3 4">
    <name type="scientific">Bacillus cereus 03BB108</name>
    <dbReference type="NCBI Taxonomy" id="451709"/>
    <lineage>
        <taxon>Bacteria</taxon>
        <taxon>Bacillati</taxon>
        <taxon>Bacillota</taxon>
        <taxon>Bacilli</taxon>
        <taxon>Bacillales</taxon>
        <taxon>Bacillaceae</taxon>
        <taxon>Bacillus</taxon>
        <taxon>Bacillus cereus group</taxon>
    </lineage>
</organism>
<gene>
    <name evidence="3" type="ORF">AK40_4334</name>
</gene>
<dbReference type="Gene3D" id="3.40.50.1820">
    <property type="entry name" value="alpha/beta hydrolase"/>
    <property type="match status" value="1"/>
</dbReference>
<protein>
    <submittedName>
        <fullName evidence="3">Alpha/beta hydrolase fold family protein</fullName>
    </submittedName>
</protein>
<dbReference type="GO" id="GO:0006508">
    <property type="term" value="P:proteolysis"/>
    <property type="evidence" value="ECO:0007669"/>
    <property type="project" value="InterPro"/>
</dbReference>
<dbReference type="EMBL" id="CP009641">
    <property type="protein sequence ID" value="AJI11405.1"/>
    <property type="molecule type" value="Genomic_DNA"/>
</dbReference>
<reference evidence="3 4" key="1">
    <citation type="journal article" date="2015" name="Genome Announc.">
        <title>Complete genome sequences for 35 biothreat assay-relevant bacillus species.</title>
        <authorList>
            <person name="Johnson S.L."/>
            <person name="Daligault H.E."/>
            <person name="Davenport K.W."/>
            <person name="Jaissle J."/>
            <person name="Frey K.G."/>
            <person name="Ladner J.T."/>
            <person name="Broomall S.M."/>
            <person name="Bishop-Lilly K.A."/>
            <person name="Bruce D.C."/>
            <person name="Gibbons H.S."/>
            <person name="Coyne S.R."/>
            <person name="Lo C.C."/>
            <person name="Meincke L."/>
            <person name="Munk A.C."/>
            <person name="Koroleva G.I."/>
            <person name="Rosenzweig C.N."/>
            <person name="Palacios G.F."/>
            <person name="Redden C.L."/>
            <person name="Minogue T.D."/>
            <person name="Chain P.S."/>
        </authorList>
    </citation>
    <scope>NUCLEOTIDE SEQUENCE [LARGE SCALE GENOMIC DNA]</scope>
    <source>
        <strain evidence="3 4">03BB108</strain>
    </source>
</reference>
<evidence type="ECO:0000313" key="3">
    <source>
        <dbReference type="EMBL" id="AJI11405.1"/>
    </source>
</evidence>
<dbReference type="Pfam" id="PF00326">
    <property type="entry name" value="Peptidase_S9"/>
    <property type="match status" value="1"/>
</dbReference>
<proteinExistence type="predicted"/>